<dbReference type="STRING" id="1005945.SAMN05216561_115119"/>
<dbReference type="RefSeq" id="WP_091115849.1">
    <property type="nucleotide sequence ID" value="NZ_BKAF01000023.1"/>
</dbReference>
<organism evidence="2 3">
    <name type="scientific">Nocardioides psychrotolerans</name>
    <dbReference type="NCBI Taxonomy" id="1005945"/>
    <lineage>
        <taxon>Bacteria</taxon>
        <taxon>Bacillati</taxon>
        <taxon>Actinomycetota</taxon>
        <taxon>Actinomycetes</taxon>
        <taxon>Propionibacteriales</taxon>
        <taxon>Nocardioidaceae</taxon>
        <taxon>Nocardioides</taxon>
    </lineage>
</organism>
<evidence type="ECO:0000256" key="1">
    <source>
        <dbReference type="SAM" id="MobiDB-lite"/>
    </source>
</evidence>
<name>A0A1I3MKH0_9ACTN</name>
<gene>
    <name evidence="2" type="ORF">SAMN05216561_115119</name>
</gene>
<sequence length="180" mass="19273">MSRVGRCVAVALLGALLVGCSDDEPRPKMAPTQSAAPTTSSSVDPTPTEPPPEVLGPEDTVRAWVAARNETVQSGDSDAVYTLSATDCATCRDSVEPVRDVYVAGGRYETFGWRIAALKLDDKSASSSPAVNVGLVYSAGRTFPDASAEPILYDTERHIVTFRLAREAGVWKVHELVYRS</sequence>
<evidence type="ECO:0008006" key="4">
    <source>
        <dbReference type="Google" id="ProtNLM"/>
    </source>
</evidence>
<feature type="region of interest" description="Disordered" evidence="1">
    <location>
        <begin position="21"/>
        <end position="56"/>
    </location>
</feature>
<feature type="compositionally biased region" description="Low complexity" evidence="1">
    <location>
        <begin position="30"/>
        <end position="46"/>
    </location>
</feature>
<evidence type="ECO:0000313" key="2">
    <source>
        <dbReference type="EMBL" id="SFI97215.1"/>
    </source>
</evidence>
<evidence type="ECO:0000313" key="3">
    <source>
        <dbReference type="Proteomes" id="UP000198649"/>
    </source>
</evidence>
<protein>
    <recommendedName>
        <fullName evidence="4">Lipoprotein</fullName>
    </recommendedName>
</protein>
<reference evidence="2 3" key="1">
    <citation type="submission" date="2016-10" db="EMBL/GenBank/DDBJ databases">
        <authorList>
            <person name="de Groot N.N."/>
        </authorList>
    </citation>
    <scope>NUCLEOTIDE SEQUENCE [LARGE SCALE GENOMIC DNA]</scope>
    <source>
        <strain evidence="2 3">CGMCC 1.11156</strain>
    </source>
</reference>
<dbReference type="PROSITE" id="PS51257">
    <property type="entry name" value="PROKAR_LIPOPROTEIN"/>
    <property type="match status" value="1"/>
</dbReference>
<dbReference type="Proteomes" id="UP000198649">
    <property type="component" value="Unassembled WGS sequence"/>
</dbReference>
<dbReference type="OrthoDB" id="3789819at2"/>
<keyword evidence="3" id="KW-1185">Reference proteome</keyword>
<accession>A0A1I3MKH0</accession>
<proteinExistence type="predicted"/>
<dbReference type="AlphaFoldDB" id="A0A1I3MKH0"/>
<dbReference type="EMBL" id="FOQG01000015">
    <property type="protein sequence ID" value="SFI97215.1"/>
    <property type="molecule type" value="Genomic_DNA"/>
</dbReference>